<dbReference type="InterPro" id="IPR051187">
    <property type="entry name" value="Pre-mRNA_3'-end_processing_reg"/>
</dbReference>
<keyword evidence="3" id="KW-0507">mRNA processing</keyword>
<evidence type="ECO:0000256" key="4">
    <source>
        <dbReference type="ARBA" id="ARBA00023242"/>
    </source>
</evidence>
<accession>A0A915HUG9</accession>
<keyword evidence="7" id="KW-1185">Reference proteome</keyword>
<dbReference type="Proteomes" id="UP000887565">
    <property type="component" value="Unplaced"/>
</dbReference>
<name>A0A915HUG9_ROMCU</name>
<dbReference type="GO" id="GO:0006397">
    <property type="term" value="P:mRNA processing"/>
    <property type="evidence" value="ECO:0007669"/>
    <property type="project" value="UniProtKB-KW"/>
</dbReference>
<reference evidence="8" key="1">
    <citation type="submission" date="2022-11" db="UniProtKB">
        <authorList>
            <consortium name="WormBaseParasite"/>
        </authorList>
    </citation>
    <scope>IDENTIFICATION</scope>
</reference>
<dbReference type="WBParaSite" id="nRc.2.0.1.t05419-RA">
    <property type="protein sequence ID" value="nRc.2.0.1.t05419-RA"/>
    <property type="gene ID" value="nRc.2.0.1.g05419"/>
</dbReference>
<dbReference type="Pfam" id="PF05182">
    <property type="entry name" value="Fip1"/>
    <property type="match status" value="1"/>
</dbReference>
<evidence type="ECO:0000256" key="1">
    <source>
        <dbReference type="ARBA" id="ARBA00004123"/>
    </source>
</evidence>
<evidence type="ECO:0000313" key="8">
    <source>
        <dbReference type="WBParaSite" id="nRc.2.0.1.t05419-RA"/>
    </source>
</evidence>
<evidence type="ECO:0000313" key="7">
    <source>
        <dbReference type="Proteomes" id="UP000887565"/>
    </source>
</evidence>
<dbReference type="PANTHER" id="PTHR13484">
    <property type="entry name" value="FIP1-LIKE 1 PROTEIN"/>
    <property type="match status" value="1"/>
</dbReference>
<feature type="domain" description="Pre-mRNA polyadenylation factor Fip1" evidence="6">
    <location>
        <begin position="66"/>
        <end position="90"/>
    </location>
</feature>
<evidence type="ECO:0000256" key="3">
    <source>
        <dbReference type="ARBA" id="ARBA00022664"/>
    </source>
</evidence>
<evidence type="ECO:0000256" key="5">
    <source>
        <dbReference type="SAM" id="MobiDB-lite"/>
    </source>
</evidence>
<evidence type="ECO:0000256" key="2">
    <source>
        <dbReference type="ARBA" id="ARBA00007459"/>
    </source>
</evidence>
<dbReference type="AlphaFoldDB" id="A0A915HUG9"/>
<feature type="region of interest" description="Disordered" evidence="5">
    <location>
        <begin position="141"/>
        <end position="166"/>
    </location>
</feature>
<sequence length="166" mass="18351">MFRLMNHHFLSRHCRRMLQGFKLRMFRPQGTGAQRGAVVGGTGAAKQGQKLDLDATAEVNGSSIYDLDISLLEKRPWRKPGADLTNYFNYEQKARLDQQQKQLEQVLAGFTAQLPPLAAPTAVQPPVKLPTAYHIPKLAAQPTSRQVAQPAVSKVTPTVQVAPRDP</sequence>
<comment type="subcellular location">
    <subcellularLocation>
        <location evidence="1">Nucleus</location>
    </subcellularLocation>
</comment>
<protein>
    <submittedName>
        <fullName evidence="8">Pre-mRNA 3'-end-processing factor FIP1</fullName>
    </submittedName>
</protein>
<dbReference type="InterPro" id="IPR007854">
    <property type="entry name" value="Fip1_dom"/>
</dbReference>
<dbReference type="PANTHER" id="PTHR13484:SF0">
    <property type="entry name" value="PRE-MRNA 3'-END-PROCESSING FACTOR FIP1"/>
    <property type="match status" value="1"/>
</dbReference>
<organism evidence="7 8">
    <name type="scientific">Romanomermis culicivorax</name>
    <name type="common">Nematode worm</name>
    <dbReference type="NCBI Taxonomy" id="13658"/>
    <lineage>
        <taxon>Eukaryota</taxon>
        <taxon>Metazoa</taxon>
        <taxon>Ecdysozoa</taxon>
        <taxon>Nematoda</taxon>
        <taxon>Enoplea</taxon>
        <taxon>Dorylaimia</taxon>
        <taxon>Mermithida</taxon>
        <taxon>Mermithoidea</taxon>
        <taxon>Mermithidae</taxon>
        <taxon>Romanomermis</taxon>
    </lineage>
</organism>
<dbReference type="GO" id="GO:0005847">
    <property type="term" value="C:mRNA cleavage and polyadenylation specificity factor complex"/>
    <property type="evidence" value="ECO:0007669"/>
    <property type="project" value="TreeGrafter"/>
</dbReference>
<evidence type="ECO:0000259" key="6">
    <source>
        <dbReference type="Pfam" id="PF05182"/>
    </source>
</evidence>
<keyword evidence="4" id="KW-0539">Nucleus</keyword>
<comment type="similarity">
    <text evidence="2">Belongs to the FIP1 family.</text>
</comment>
<proteinExistence type="inferred from homology"/>